<dbReference type="PANTHER" id="PTHR43630:SF2">
    <property type="entry name" value="GLYCOSYLTRANSFERASE"/>
    <property type="match status" value="1"/>
</dbReference>
<dbReference type="CDD" id="cd02511">
    <property type="entry name" value="Beta4Glucosyltransferase"/>
    <property type="match status" value="1"/>
</dbReference>
<sequence length="263" mass="30566">MKLSVYIIAYNEAEKIRDCINSVLWADEIIVADSHSTDGTTEIASKLGAKVIHIPFKGYGDLRNQAISNCKGDWIFSLDSDERCTEEVRDEIIALIDNAPLDIYQVPRKNFFMGRWIKHSGWYPNYRQPQLFRNGKMRYTMESVHEGYISHSDKEIGVIKNFIWQFPFKNTEEILRKANRYSTLGVQKLQEKEKNSTVFKAFLHGSWSFIKHYIFKLGFLDGGPGFVIAFGNFEGTFYRYVKLMEAQENWKAPNIDPIHKAQK</sequence>
<protein>
    <recommendedName>
        <fullName evidence="1">Glycosyltransferase 2-like domain-containing protein</fullName>
    </recommendedName>
</protein>
<organism evidence="2">
    <name type="scientific">marine metagenome</name>
    <dbReference type="NCBI Taxonomy" id="408172"/>
    <lineage>
        <taxon>unclassified sequences</taxon>
        <taxon>metagenomes</taxon>
        <taxon>ecological metagenomes</taxon>
    </lineage>
</organism>
<evidence type="ECO:0000313" key="2">
    <source>
        <dbReference type="EMBL" id="SVA84950.1"/>
    </source>
</evidence>
<dbReference type="AlphaFoldDB" id="A0A381Z6T0"/>
<accession>A0A381Z6T0</accession>
<gene>
    <name evidence="2" type="ORF">METZ01_LOCUS137804</name>
</gene>
<dbReference type="InterPro" id="IPR001173">
    <property type="entry name" value="Glyco_trans_2-like"/>
</dbReference>
<evidence type="ECO:0000259" key="1">
    <source>
        <dbReference type="Pfam" id="PF00535"/>
    </source>
</evidence>
<name>A0A381Z6T0_9ZZZZ</name>
<feature type="domain" description="Glycosyltransferase 2-like" evidence="1">
    <location>
        <begin position="4"/>
        <end position="130"/>
    </location>
</feature>
<reference evidence="2" key="1">
    <citation type="submission" date="2018-05" db="EMBL/GenBank/DDBJ databases">
        <authorList>
            <person name="Lanie J.A."/>
            <person name="Ng W.-L."/>
            <person name="Kazmierczak K.M."/>
            <person name="Andrzejewski T.M."/>
            <person name="Davidsen T.M."/>
            <person name="Wayne K.J."/>
            <person name="Tettelin H."/>
            <person name="Glass J.I."/>
            <person name="Rusch D."/>
            <person name="Podicherti R."/>
            <person name="Tsui H.-C.T."/>
            <person name="Winkler M.E."/>
        </authorList>
    </citation>
    <scope>NUCLEOTIDE SEQUENCE</scope>
</reference>
<proteinExistence type="predicted"/>
<dbReference type="SUPFAM" id="SSF53448">
    <property type="entry name" value="Nucleotide-diphospho-sugar transferases"/>
    <property type="match status" value="1"/>
</dbReference>
<dbReference type="EMBL" id="UINC01020169">
    <property type="protein sequence ID" value="SVA84950.1"/>
    <property type="molecule type" value="Genomic_DNA"/>
</dbReference>
<dbReference type="Gene3D" id="3.90.550.10">
    <property type="entry name" value="Spore Coat Polysaccharide Biosynthesis Protein SpsA, Chain A"/>
    <property type="match status" value="1"/>
</dbReference>
<dbReference type="InterPro" id="IPR029044">
    <property type="entry name" value="Nucleotide-diphossugar_trans"/>
</dbReference>
<dbReference type="PANTHER" id="PTHR43630">
    <property type="entry name" value="POLY-BETA-1,6-N-ACETYL-D-GLUCOSAMINE SYNTHASE"/>
    <property type="match status" value="1"/>
</dbReference>
<dbReference type="Pfam" id="PF00535">
    <property type="entry name" value="Glycos_transf_2"/>
    <property type="match status" value="1"/>
</dbReference>